<dbReference type="SUPFAM" id="SSF52540">
    <property type="entry name" value="P-loop containing nucleoside triphosphate hydrolases"/>
    <property type="match status" value="1"/>
</dbReference>
<proteinExistence type="inferred from homology"/>
<dbReference type="AlphaFoldDB" id="A0A1Q9CQX2"/>
<sequence>MEEAAFPPRQIDGVELSRCSSEDPLKNREKGKEVDKDIEQQDSEEAHGLADPGWARPVATLIYLCVALGHLILVKEQCLETQSDGALFVSLAVLQVSLGFEATVYAVGGLVQPGGVGFVVNFLESAGRFRLLLGATVWAWLVPWAAEVHCRCGEQPPRATAVLAHQQGQTLACFVSAYFALREVCVLLRGEPPSALDRSVQPRFGDCLPSNALLGGQFRMDKAEFEQTGRTVFVPARLRAGLDTSSGLALAAHFASALALHQNQWLLATLLCLLARRLGGAWEVLLGRRGAWAREVPRLLCRFGELWWLRCALWQLQLCELDANGQLPQCALILHDVAISDRVGQLLDWQHLLAEKAMPEIWLEKYRPIKFEDVVGNSAAVTILRSHATAGTFPHLLLTGPPGCGKTTVVHCLAREHLQEHYEQGCIELNASDDRGIDVVREKIKGFAQQKVSLPEGKLKVIILDEADSMTQAAQQAMRRTMEIFSETTRFALACNISSKIIEPIQSRCAILRFSRISDEDMLQRLKLVLEKEGAPYDQSGLEALAFSAEGDMRNALNGAQSTFNAFGEINKATVFRMNDQPQPEKVKSCLEASLKKDAKGTFGPMHEIWNQGYSTTDIISTFSRVAKQMEAPEHIKLEWLKEIGLAHARVTAGAQNLLQLDAMVSKIILASERG</sequence>
<dbReference type="FunFam" id="1.10.8.60:FF:000012">
    <property type="entry name" value="Replication factor C subunit 4"/>
    <property type="match status" value="1"/>
</dbReference>
<evidence type="ECO:0000313" key="8">
    <source>
        <dbReference type="Proteomes" id="UP000186817"/>
    </source>
</evidence>
<dbReference type="PANTHER" id="PTHR11669">
    <property type="entry name" value="REPLICATION FACTOR C / DNA POLYMERASE III GAMMA-TAU SUBUNIT"/>
    <property type="match status" value="1"/>
</dbReference>
<dbReference type="GO" id="GO:0016887">
    <property type="term" value="F:ATP hydrolysis activity"/>
    <property type="evidence" value="ECO:0007669"/>
    <property type="project" value="InterPro"/>
</dbReference>
<dbReference type="CDD" id="cd18140">
    <property type="entry name" value="HLD_clamp_RFC"/>
    <property type="match status" value="1"/>
</dbReference>
<dbReference type="InterPro" id="IPR027417">
    <property type="entry name" value="P-loop_NTPase"/>
</dbReference>
<gene>
    <name evidence="7" type="primary">RFC2</name>
    <name evidence="7" type="ORF">AK812_SmicGene33724</name>
</gene>
<dbReference type="Gene3D" id="1.20.272.10">
    <property type="match status" value="1"/>
</dbReference>
<feature type="compositionally biased region" description="Basic and acidic residues" evidence="5">
    <location>
        <begin position="20"/>
        <end position="48"/>
    </location>
</feature>
<dbReference type="SUPFAM" id="SSF48019">
    <property type="entry name" value="post-AAA+ oligomerization domain-like"/>
    <property type="match status" value="1"/>
</dbReference>
<evidence type="ECO:0000256" key="5">
    <source>
        <dbReference type="SAM" id="MobiDB-lite"/>
    </source>
</evidence>
<dbReference type="Pfam" id="PF08542">
    <property type="entry name" value="Rep_fac_C"/>
    <property type="match status" value="1"/>
</dbReference>
<evidence type="ECO:0000256" key="4">
    <source>
        <dbReference type="ARBA" id="ARBA00022840"/>
    </source>
</evidence>
<dbReference type="InterPro" id="IPR013748">
    <property type="entry name" value="Rep_factorC_C"/>
</dbReference>
<feature type="domain" description="AAA+ ATPase" evidence="6">
    <location>
        <begin position="392"/>
        <end position="523"/>
    </location>
</feature>
<dbReference type="GO" id="GO:0006261">
    <property type="term" value="P:DNA-templated DNA replication"/>
    <property type="evidence" value="ECO:0007669"/>
    <property type="project" value="TreeGrafter"/>
</dbReference>
<dbReference type="OrthoDB" id="4199794at2759"/>
<dbReference type="GO" id="GO:0003689">
    <property type="term" value="F:DNA clamp loader activity"/>
    <property type="evidence" value="ECO:0007669"/>
    <property type="project" value="TreeGrafter"/>
</dbReference>
<dbReference type="Gene3D" id="3.40.50.300">
    <property type="entry name" value="P-loop containing nucleotide triphosphate hydrolases"/>
    <property type="match status" value="1"/>
</dbReference>
<keyword evidence="3" id="KW-0547">Nucleotide-binding</keyword>
<dbReference type="InterPro" id="IPR047854">
    <property type="entry name" value="RFC_lid"/>
</dbReference>
<evidence type="ECO:0000313" key="7">
    <source>
        <dbReference type="EMBL" id="OLP85310.1"/>
    </source>
</evidence>
<feature type="region of interest" description="Disordered" evidence="5">
    <location>
        <begin position="17"/>
        <end position="49"/>
    </location>
</feature>
<comment type="similarity">
    <text evidence="1">Belongs to the activator 1 small subunits family.</text>
</comment>
<dbReference type="NCBIfam" id="NF001679">
    <property type="entry name" value="PRK00440.1"/>
    <property type="match status" value="1"/>
</dbReference>
<dbReference type="InterPro" id="IPR050238">
    <property type="entry name" value="DNA_Rep/Repair_Clamp_Loader"/>
</dbReference>
<accession>A0A1Q9CQX2</accession>
<dbReference type="InterPro" id="IPR008921">
    <property type="entry name" value="DNA_pol3_clamp-load_cplx_C"/>
</dbReference>
<organism evidence="7 8">
    <name type="scientific">Symbiodinium microadriaticum</name>
    <name type="common">Dinoflagellate</name>
    <name type="synonym">Zooxanthella microadriatica</name>
    <dbReference type="NCBI Taxonomy" id="2951"/>
    <lineage>
        <taxon>Eukaryota</taxon>
        <taxon>Sar</taxon>
        <taxon>Alveolata</taxon>
        <taxon>Dinophyceae</taxon>
        <taxon>Suessiales</taxon>
        <taxon>Symbiodiniaceae</taxon>
        <taxon>Symbiodinium</taxon>
    </lineage>
</organism>
<evidence type="ECO:0000256" key="3">
    <source>
        <dbReference type="ARBA" id="ARBA00022741"/>
    </source>
</evidence>
<dbReference type="InterPro" id="IPR003593">
    <property type="entry name" value="AAA+_ATPase"/>
</dbReference>
<name>A0A1Q9CQX2_SYMMI</name>
<dbReference type="Gene3D" id="1.10.8.60">
    <property type="match status" value="1"/>
</dbReference>
<keyword evidence="4" id="KW-0067">ATP-binding</keyword>
<evidence type="ECO:0000256" key="2">
    <source>
        <dbReference type="ARBA" id="ARBA00022705"/>
    </source>
</evidence>
<reference evidence="7 8" key="1">
    <citation type="submission" date="2016-02" db="EMBL/GenBank/DDBJ databases">
        <title>Genome analysis of coral dinoflagellate symbionts highlights evolutionary adaptations to a symbiotic lifestyle.</title>
        <authorList>
            <person name="Aranda M."/>
            <person name="Li Y."/>
            <person name="Liew Y.J."/>
            <person name="Baumgarten S."/>
            <person name="Simakov O."/>
            <person name="Wilson M."/>
            <person name="Piel J."/>
            <person name="Ashoor H."/>
            <person name="Bougouffa S."/>
            <person name="Bajic V.B."/>
            <person name="Ryu T."/>
            <person name="Ravasi T."/>
            <person name="Bayer T."/>
            <person name="Micklem G."/>
            <person name="Kim H."/>
            <person name="Bhak J."/>
            <person name="Lajeunesse T.C."/>
            <person name="Voolstra C.R."/>
        </authorList>
    </citation>
    <scope>NUCLEOTIDE SEQUENCE [LARGE SCALE GENOMIC DNA]</scope>
    <source>
        <strain evidence="7 8">CCMP2467</strain>
    </source>
</reference>
<dbReference type="GO" id="GO:0003677">
    <property type="term" value="F:DNA binding"/>
    <property type="evidence" value="ECO:0007669"/>
    <property type="project" value="InterPro"/>
</dbReference>
<dbReference type="GO" id="GO:0005663">
    <property type="term" value="C:DNA replication factor C complex"/>
    <property type="evidence" value="ECO:0007669"/>
    <property type="project" value="TreeGrafter"/>
</dbReference>
<keyword evidence="2" id="KW-0235">DNA replication</keyword>
<dbReference type="EMBL" id="LSRX01000984">
    <property type="protein sequence ID" value="OLP85310.1"/>
    <property type="molecule type" value="Genomic_DNA"/>
</dbReference>
<dbReference type="GO" id="GO:0005524">
    <property type="term" value="F:ATP binding"/>
    <property type="evidence" value="ECO:0007669"/>
    <property type="project" value="UniProtKB-KW"/>
</dbReference>
<dbReference type="SMART" id="SM00382">
    <property type="entry name" value="AAA"/>
    <property type="match status" value="1"/>
</dbReference>
<dbReference type="Pfam" id="PF00004">
    <property type="entry name" value="AAA"/>
    <property type="match status" value="1"/>
</dbReference>
<dbReference type="GO" id="GO:0005634">
    <property type="term" value="C:nucleus"/>
    <property type="evidence" value="ECO:0007669"/>
    <property type="project" value="TreeGrafter"/>
</dbReference>
<dbReference type="InterPro" id="IPR003959">
    <property type="entry name" value="ATPase_AAA_core"/>
</dbReference>
<dbReference type="PANTHER" id="PTHR11669:SF5">
    <property type="entry name" value="REPLICATION FACTOR C SUBUNIT 2"/>
    <property type="match status" value="1"/>
</dbReference>
<dbReference type="CDD" id="cd00009">
    <property type="entry name" value="AAA"/>
    <property type="match status" value="1"/>
</dbReference>
<comment type="caution">
    <text evidence="7">The sequence shown here is derived from an EMBL/GenBank/DDBJ whole genome shotgun (WGS) entry which is preliminary data.</text>
</comment>
<evidence type="ECO:0000259" key="6">
    <source>
        <dbReference type="SMART" id="SM00382"/>
    </source>
</evidence>
<dbReference type="GO" id="GO:0006281">
    <property type="term" value="P:DNA repair"/>
    <property type="evidence" value="ECO:0007669"/>
    <property type="project" value="TreeGrafter"/>
</dbReference>
<dbReference type="Proteomes" id="UP000186817">
    <property type="component" value="Unassembled WGS sequence"/>
</dbReference>
<protein>
    <submittedName>
        <fullName evidence="7">Replication factor C subunit 2</fullName>
    </submittedName>
</protein>
<keyword evidence="8" id="KW-1185">Reference proteome</keyword>
<evidence type="ECO:0000256" key="1">
    <source>
        <dbReference type="ARBA" id="ARBA00005378"/>
    </source>
</evidence>